<evidence type="ECO:0000259" key="9">
    <source>
        <dbReference type="PROSITE" id="PS50076"/>
    </source>
</evidence>
<evidence type="ECO:0000256" key="1">
    <source>
        <dbReference type="ARBA" id="ARBA00022705"/>
    </source>
</evidence>
<dbReference type="InterPro" id="IPR036869">
    <property type="entry name" value="J_dom_sf"/>
</dbReference>
<accession>C4FIF4</accession>
<feature type="domain" description="J" evidence="9">
    <location>
        <begin position="2"/>
        <end position="64"/>
    </location>
</feature>
<feature type="domain" description="CR-type" evidence="10">
    <location>
        <begin position="107"/>
        <end position="181"/>
    </location>
</feature>
<dbReference type="CDD" id="cd10747">
    <property type="entry name" value="DnaJ_C"/>
    <property type="match status" value="1"/>
</dbReference>
<dbReference type="CDD" id="cd10719">
    <property type="entry name" value="DnaJ_zf"/>
    <property type="match status" value="1"/>
</dbReference>
<evidence type="ECO:0000313" key="12">
    <source>
        <dbReference type="Proteomes" id="UP000005540"/>
    </source>
</evidence>
<dbReference type="PANTHER" id="PTHR43096:SF52">
    <property type="entry name" value="DNAJ HOMOLOG 1, MITOCHONDRIAL-RELATED"/>
    <property type="match status" value="1"/>
</dbReference>
<dbReference type="SMART" id="SM00271">
    <property type="entry name" value="DnaJ"/>
    <property type="match status" value="1"/>
</dbReference>
<dbReference type="Pfam" id="PF01556">
    <property type="entry name" value="DnaJ_C"/>
    <property type="match status" value="1"/>
</dbReference>
<dbReference type="GO" id="GO:0005737">
    <property type="term" value="C:cytoplasm"/>
    <property type="evidence" value="ECO:0007669"/>
    <property type="project" value="TreeGrafter"/>
</dbReference>
<dbReference type="PROSITE" id="PS51188">
    <property type="entry name" value="ZF_CR"/>
    <property type="match status" value="1"/>
</dbReference>
<dbReference type="CDD" id="cd06257">
    <property type="entry name" value="DnaJ"/>
    <property type="match status" value="1"/>
</dbReference>
<keyword evidence="5 8" id="KW-0862">Zinc</keyword>
<dbReference type="Pfam" id="PF00226">
    <property type="entry name" value="DnaJ"/>
    <property type="match status" value="1"/>
</dbReference>
<keyword evidence="6" id="KW-0346">Stress response</keyword>
<dbReference type="AlphaFoldDB" id="C4FIF4"/>
<evidence type="ECO:0000256" key="8">
    <source>
        <dbReference type="PROSITE-ProRule" id="PRU00546"/>
    </source>
</evidence>
<evidence type="ECO:0000313" key="11">
    <source>
        <dbReference type="EMBL" id="EEP61142.1"/>
    </source>
</evidence>
<evidence type="ECO:0000259" key="10">
    <source>
        <dbReference type="PROSITE" id="PS51188"/>
    </source>
</evidence>
<keyword evidence="7" id="KW-0143">Chaperone</keyword>
<dbReference type="GO" id="GO:0008270">
    <property type="term" value="F:zinc ion binding"/>
    <property type="evidence" value="ECO:0007669"/>
    <property type="project" value="UniProtKB-KW"/>
</dbReference>
<keyword evidence="1" id="KW-0235">DNA replication</keyword>
<evidence type="ECO:0000256" key="4">
    <source>
        <dbReference type="ARBA" id="ARBA00022771"/>
    </source>
</evidence>
<dbReference type="InterPro" id="IPR001623">
    <property type="entry name" value="DnaJ_domain"/>
</dbReference>
<dbReference type="InterPro" id="IPR036410">
    <property type="entry name" value="HSP_DnaJ_Cys-rich_dom_sf"/>
</dbReference>
<keyword evidence="3" id="KW-0677">Repeat</keyword>
<evidence type="ECO:0000256" key="3">
    <source>
        <dbReference type="ARBA" id="ARBA00022737"/>
    </source>
</evidence>
<dbReference type="Proteomes" id="UP000005540">
    <property type="component" value="Unassembled WGS sequence"/>
</dbReference>
<keyword evidence="12" id="KW-1185">Reference proteome</keyword>
<dbReference type="SUPFAM" id="SSF57938">
    <property type="entry name" value="DnaJ/Hsp40 cysteine-rich domain"/>
    <property type="match status" value="1"/>
</dbReference>
<dbReference type="SUPFAM" id="SSF46565">
    <property type="entry name" value="Chaperone J-domain"/>
    <property type="match status" value="1"/>
</dbReference>
<sequence>MNFYKLLGLKIDATEEEIKKAFRKQAKKFHPDLNKDSEEIFKLINQAYKTLIDPEKRSSYNNILGKSNLLNVFEEKLLEFLGFTDKPKNGSNIHITLKVSLKDAILGSEKVITYKRYKTCENCEGSGLSQSSKIVKCKKCDGIGKIQTKIGKIVCFNCFGKGYEILNPCEKCKGQGYYKGLESLKINIPKGIDDGERLRIRNLGHDGTNGGKSGDLIIRFKLVENVFKKLGNDLYLKLKLQKPLEEYEILRIKTITDEILELKIPKEEKLPLTLKIPKEGYIDKSGNRGDLYIYIF</sequence>
<feature type="zinc finger region" description="CR-type" evidence="8">
    <location>
        <begin position="107"/>
        <end position="181"/>
    </location>
</feature>
<dbReference type="InterPro" id="IPR002939">
    <property type="entry name" value="DnaJ_C"/>
</dbReference>
<evidence type="ECO:0000256" key="6">
    <source>
        <dbReference type="ARBA" id="ARBA00023016"/>
    </source>
</evidence>
<dbReference type="InterPro" id="IPR001305">
    <property type="entry name" value="HSP_DnaJ_Cys-rich_dom"/>
</dbReference>
<gene>
    <name evidence="11" type="ORF">SULYE_0339</name>
</gene>
<dbReference type="GO" id="GO:0051082">
    <property type="term" value="F:unfolded protein binding"/>
    <property type="evidence" value="ECO:0007669"/>
    <property type="project" value="InterPro"/>
</dbReference>
<dbReference type="OrthoDB" id="9779889at2"/>
<proteinExistence type="predicted"/>
<dbReference type="RefSeq" id="WP_007545827.1">
    <property type="nucleotide sequence ID" value="NZ_ABZS01000021.1"/>
</dbReference>
<comment type="caution">
    <text evidence="11">The sequence shown here is derived from an EMBL/GenBank/DDBJ whole genome shotgun (WGS) entry which is preliminary data.</text>
</comment>
<dbReference type="PRINTS" id="PR00625">
    <property type="entry name" value="JDOMAIN"/>
</dbReference>
<evidence type="ECO:0000256" key="7">
    <source>
        <dbReference type="ARBA" id="ARBA00023186"/>
    </source>
</evidence>
<keyword evidence="2 8" id="KW-0479">Metal-binding</keyword>
<evidence type="ECO:0000256" key="2">
    <source>
        <dbReference type="ARBA" id="ARBA00022723"/>
    </source>
</evidence>
<dbReference type="Gene3D" id="1.10.287.110">
    <property type="entry name" value="DnaJ domain"/>
    <property type="match status" value="1"/>
</dbReference>
<organism evidence="11 12">
    <name type="scientific">Sulfurihydrogenibium yellowstonense SS-5</name>
    <dbReference type="NCBI Taxonomy" id="432331"/>
    <lineage>
        <taxon>Bacteria</taxon>
        <taxon>Pseudomonadati</taxon>
        <taxon>Aquificota</taxon>
        <taxon>Aquificia</taxon>
        <taxon>Aquificales</taxon>
        <taxon>Hydrogenothermaceae</taxon>
        <taxon>Sulfurihydrogenibium</taxon>
    </lineage>
</organism>
<name>C4FIF4_9AQUI</name>
<dbReference type="PANTHER" id="PTHR43096">
    <property type="entry name" value="DNAJ HOMOLOG 1, MITOCHONDRIAL-RELATED"/>
    <property type="match status" value="1"/>
</dbReference>
<evidence type="ECO:0000256" key="5">
    <source>
        <dbReference type="ARBA" id="ARBA00022833"/>
    </source>
</evidence>
<dbReference type="Gene3D" id="2.60.260.20">
    <property type="entry name" value="Urease metallochaperone UreE, N-terminal domain"/>
    <property type="match status" value="1"/>
</dbReference>
<reference evidence="11 12" key="1">
    <citation type="submission" date="2009-04" db="EMBL/GenBank/DDBJ databases">
        <authorList>
            <person name="Reysenbach A.-L."/>
            <person name="Heidelberg J.F."/>
            <person name="Nelson W.C."/>
        </authorList>
    </citation>
    <scope>NUCLEOTIDE SEQUENCE [LARGE SCALE GENOMIC DNA]</scope>
    <source>
        <strain evidence="11 12">SS-5</strain>
    </source>
</reference>
<protein>
    <submittedName>
        <fullName evidence="11">Chaperone protein DnaJ 1</fullName>
    </submittedName>
</protein>
<dbReference type="GO" id="GO:0031072">
    <property type="term" value="F:heat shock protein binding"/>
    <property type="evidence" value="ECO:0007669"/>
    <property type="project" value="InterPro"/>
</dbReference>
<keyword evidence="4 8" id="KW-0863">Zinc-finger</keyword>
<dbReference type="Gene3D" id="2.10.230.10">
    <property type="entry name" value="Heat shock protein DnaJ, cysteine-rich domain"/>
    <property type="match status" value="1"/>
</dbReference>
<dbReference type="InterPro" id="IPR008971">
    <property type="entry name" value="HSP40/DnaJ_pept-bd"/>
</dbReference>
<dbReference type="GO" id="GO:0006260">
    <property type="term" value="P:DNA replication"/>
    <property type="evidence" value="ECO:0007669"/>
    <property type="project" value="UniProtKB-KW"/>
</dbReference>
<dbReference type="GO" id="GO:0042026">
    <property type="term" value="P:protein refolding"/>
    <property type="evidence" value="ECO:0007669"/>
    <property type="project" value="TreeGrafter"/>
</dbReference>
<dbReference type="EMBL" id="ABZS01000021">
    <property type="protein sequence ID" value="EEP61142.1"/>
    <property type="molecule type" value="Genomic_DNA"/>
</dbReference>
<dbReference type="SUPFAM" id="SSF49493">
    <property type="entry name" value="HSP40/DnaJ peptide-binding domain"/>
    <property type="match status" value="1"/>
</dbReference>
<dbReference type="PROSITE" id="PS50076">
    <property type="entry name" value="DNAJ_2"/>
    <property type="match status" value="1"/>
</dbReference>